<proteinExistence type="predicted"/>
<evidence type="ECO:0000256" key="2">
    <source>
        <dbReference type="ARBA" id="ARBA00023163"/>
    </source>
</evidence>
<organism evidence="4 5">
    <name type="scientific">Oceanobacillus zhaokaii</name>
    <dbReference type="NCBI Taxonomy" id="2052660"/>
    <lineage>
        <taxon>Bacteria</taxon>
        <taxon>Bacillati</taxon>
        <taxon>Bacillota</taxon>
        <taxon>Bacilli</taxon>
        <taxon>Bacillales</taxon>
        <taxon>Bacillaceae</taxon>
        <taxon>Oceanobacillus</taxon>
    </lineage>
</organism>
<dbReference type="InterPro" id="IPR000792">
    <property type="entry name" value="Tscrpt_reg_LuxR_C"/>
</dbReference>
<dbReference type="Proteomes" id="UP000253908">
    <property type="component" value="Chromosome"/>
</dbReference>
<dbReference type="InterPro" id="IPR036388">
    <property type="entry name" value="WH-like_DNA-bd_sf"/>
</dbReference>
<sequence>MYGTQIEITPIEHQIIKLIANEQTNKMIAEELSYSQRSIEYNIQTICKKLEVQTRVGIVCKAYQLHILP</sequence>
<evidence type="ECO:0000256" key="1">
    <source>
        <dbReference type="ARBA" id="ARBA00023015"/>
    </source>
</evidence>
<reference evidence="5" key="1">
    <citation type="submission" date="2017-11" db="EMBL/GenBank/DDBJ databases">
        <authorList>
            <person name="Zhu W."/>
        </authorList>
    </citation>
    <scope>NUCLEOTIDE SEQUENCE [LARGE SCALE GENOMIC DNA]</scope>
    <source>
        <strain evidence="5">160</strain>
    </source>
</reference>
<dbReference type="AlphaFoldDB" id="A0A345PCE1"/>
<dbReference type="GO" id="GO:0003677">
    <property type="term" value="F:DNA binding"/>
    <property type="evidence" value="ECO:0007669"/>
    <property type="project" value="InterPro"/>
</dbReference>
<accession>A0A345PCE1</accession>
<keyword evidence="1" id="KW-0805">Transcription regulation</keyword>
<dbReference type="EMBL" id="CP024848">
    <property type="protein sequence ID" value="AXI07671.1"/>
    <property type="molecule type" value="Genomic_DNA"/>
</dbReference>
<evidence type="ECO:0000259" key="3">
    <source>
        <dbReference type="SMART" id="SM00421"/>
    </source>
</evidence>
<gene>
    <name evidence="4" type="ORF">CUC15_01090</name>
</gene>
<evidence type="ECO:0000313" key="5">
    <source>
        <dbReference type="Proteomes" id="UP000253908"/>
    </source>
</evidence>
<evidence type="ECO:0000313" key="4">
    <source>
        <dbReference type="EMBL" id="AXI07671.1"/>
    </source>
</evidence>
<dbReference type="GO" id="GO:0006355">
    <property type="term" value="P:regulation of DNA-templated transcription"/>
    <property type="evidence" value="ECO:0007669"/>
    <property type="project" value="InterPro"/>
</dbReference>
<dbReference type="Pfam" id="PF00196">
    <property type="entry name" value="GerE"/>
    <property type="match status" value="1"/>
</dbReference>
<dbReference type="InterPro" id="IPR016032">
    <property type="entry name" value="Sig_transdc_resp-reg_C-effctor"/>
</dbReference>
<dbReference type="Gene3D" id="1.10.10.10">
    <property type="entry name" value="Winged helix-like DNA-binding domain superfamily/Winged helix DNA-binding domain"/>
    <property type="match status" value="1"/>
</dbReference>
<feature type="domain" description="HTH luxR-type" evidence="3">
    <location>
        <begin position="5"/>
        <end position="62"/>
    </location>
</feature>
<dbReference type="KEGG" id="ocn:CUC15_01090"/>
<dbReference type="RefSeq" id="WP_114914965.1">
    <property type="nucleotide sequence ID" value="NZ_CP024848.1"/>
</dbReference>
<dbReference type="SUPFAM" id="SSF46894">
    <property type="entry name" value="C-terminal effector domain of the bipartite response regulators"/>
    <property type="match status" value="1"/>
</dbReference>
<name>A0A345PCE1_9BACI</name>
<dbReference type="SMART" id="SM00421">
    <property type="entry name" value="HTH_LUXR"/>
    <property type="match status" value="1"/>
</dbReference>
<keyword evidence="5" id="KW-1185">Reference proteome</keyword>
<dbReference type="OrthoDB" id="2970393at2"/>
<keyword evidence="2" id="KW-0804">Transcription</keyword>
<protein>
    <submittedName>
        <fullName evidence="4">Helix-turn-helix transcriptional regulator</fullName>
    </submittedName>
</protein>